<dbReference type="EMBL" id="QZDT01000030">
    <property type="protein sequence ID" value="NBJ94102.1"/>
    <property type="molecule type" value="Genomic_DNA"/>
</dbReference>
<keyword evidence="10" id="KW-1185">Reference proteome</keyword>
<keyword evidence="3" id="KW-1003">Cell membrane</keyword>
<organism evidence="9 10">
    <name type="scientific">Parablautia muri</name>
    <dbReference type="NCBI Taxonomy" id="2320879"/>
    <lineage>
        <taxon>Bacteria</taxon>
        <taxon>Bacillati</taxon>
        <taxon>Bacillota</taxon>
        <taxon>Clostridia</taxon>
        <taxon>Lachnospirales</taxon>
        <taxon>Lachnospiraceae</taxon>
        <taxon>Parablautia</taxon>
    </lineage>
</organism>
<feature type="transmembrane region" description="Helical" evidence="7">
    <location>
        <begin position="102"/>
        <end position="119"/>
    </location>
</feature>
<evidence type="ECO:0000259" key="8">
    <source>
        <dbReference type="Pfam" id="PF03458"/>
    </source>
</evidence>
<evidence type="ECO:0000256" key="6">
    <source>
        <dbReference type="ARBA" id="ARBA00023136"/>
    </source>
</evidence>
<comment type="subcellular location">
    <subcellularLocation>
        <location evidence="1">Cell membrane</location>
        <topology evidence="1">Multi-pass membrane protein</topology>
    </subcellularLocation>
</comment>
<comment type="caution">
    <text evidence="9">The sequence shown here is derived from an EMBL/GenBank/DDBJ whole genome shotgun (WGS) entry which is preliminary data.</text>
</comment>
<evidence type="ECO:0000256" key="2">
    <source>
        <dbReference type="ARBA" id="ARBA00008193"/>
    </source>
</evidence>
<feature type="transmembrane region" description="Helical" evidence="7">
    <location>
        <begin position="6"/>
        <end position="27"/>
    </location>
</feature>
<gene>
    <name evidence="9" type="ORF">D5281_16290</name>
</gene>
<reference evidence="9" key="1">
    <citation type="submission" date="2018-09" db="EMBL/GenBank/DDBJ databases">
        <title>Murine metabolic-syndrome-specific gut microbial biobank.</title>
        <authorList>
            <person name="Liu C."/>
        </authorList>
    </citation>
    <scope>NUCLEOTIDE SEQUENCE</scope>
    <source>
        <strain evidence="9">D42-62</strain>
    </source>
</reference>
<evidence type="ECO:0000256" key="4">
    <source>
        <dbReference type="ARBA" id="ARBA00022692"/>
    </source>
</evidence>
<evidence type="ECO:0000256" key="7">
    <source>
        <dbReference type="SAM" id="Phobius"/>
    </source>
</evidence>
<dbReference type="InterPro" id="IPR005115">
    <property type="entry name" value="Gly_transporter"/>
</dbReference>
<evidence type="ECO:0000313" key="10">
    <source>
        <dbReference type="Proteomes" id="UP001154420"/>
    </source>
</evidence>
<accession>A0A9X5BJH5</accession>
<sequence>MELHATIFFPIEIIGTVAFASSGAMVAVRKKLDLFGIIVLGVITAVGGGMLRDLMIGSIPPNMFRNPVYVFTAFLTVLILFLLFRCWPFLLGSRYIESYEKVMNILDAIGLGAFTVIGIDTGVDAGYGEYHFLIIFLGVITGIGGGILRDIMAGETPYVLKKHVYACASISGACLYVLLLQFTHSDYAMLFSALLVIAIRILASHYRWNLPGIQDK</sequence>
<evidence type="ECO:0000256" key="3">
    <source>
        <dbReference type="ARBA" id="ARBA00022475"/>
    </source>
</evidence>
<dbReference type="Pfam" id="PF03458">
    <property type="entry name" value="Gly_transporter"/>
    <property type="match status" value="2"/>
</dbReference>
<feature type="transmembrane region" description="Helical" evidence="7">
    <location>
        <begin position="68"/>
        <end position="90"/>
    </location>
</feature>
<dbReference type="Proteomes" id="UP001154420">
    <property type="component" value="Unassembled WGS sequence"/>
</dbReference>
<feature type="transmembrane region" description="Helical" evidence="7">
    <location>
        <begin position="131"/>
        <end position="152"/>
    </location>
</feature>
<evidence type="ECO:0000256" key="1">
    <source>
        <dbReference type="ARBA" id="ARBA00004651"/>
    </source>
</evidence>
<feature type="transmembrane region" description="Helical" evidence="7">
    <location>
        <begin position="164"/>
        <end position="182"/>
    </location>
</feature>
<dbReference type="PANTHER" id="PTHR30506:SF3">
    <property type="entry name" value="UPF0126 INNER MEMBRANE PROTEIN YADS-RELATED"/>
    <property type="match status" value="1"/>
</dbReference>
<proteinExistence type="inferred from homology"/>
<feature type="transmembrane region" description="Helical" evidence="7">
    <location>
        <begin position="188"/>
        <end position="206"/>
    </location>
</feature>
<feature type="transmembrane region" description="Helical" evidence="7">
    <location>
        <begin position="34"/>
        <end position="56"/>
    </location>
</feature>
<dbReference type="OrthoDB" id="9791874at2"/>
<dbReference type="PANTHER" id="PTHR30506">
    <property type="entry name" value="INNER MEMBRANE PROTEIN"/>
    <property type="match status" value="1"/>
</dbReference>
<evidence type="ECO:0000256" key="5">
    <source>
        <dbReference type="ARBA" id="ARBA00022989"/>
    </source>
</evidence>
<feature type="domain" description="Glycine transporter" evidence="8">
    <location>
        <begin position="105"/>
        <end position="179"/>
    </location>
</feature>
<comment type="similarity">
    <text evidence="2">Belongs to the UPF0126 family.</text>
</comment>
<dbReference type="RefSeq" id="WP_160561142.1">
    <property type="nucleotide sequence ID" value="NZ_QZDT01000030.1"/>
</dbReference>
<name>A0A9X5BJH5_9FIRM</name>
<protein>
    <submittedName>
        <fullName evidence="9">Trimeric intracellular cation channel family protein</fullName>
    </submittedName>
</protein>
<evidence type="ECO:0000313" key="9">
    <source>
        <dbReference type="EMBL" id="NBJ94102.1"/>
    </source>
</evidence>
<dbReference type="AlphaFoldDB" id="A0A9X5BJH5"/>
<keyword evidence="6 7" id="KW-0472">Membrane</keyword>
<feature type="domain" description="Glycine transporter" evidence="8">
    <location>
        <begin position="11"/>
        <end position="83"/>
    </location>
</feature>
<dbReference type="GO" id="GO:0005886">
    <property type="term" value="C:plasma membrane"/>
    <property type="evidence" value="ECO:0007669"/>
    <property type="project" value="UniProtKB-SubCell"/>
</dbReference>
<keyword evidence="4 7" id="KW-0812">Transmembrane</keyword>
<keyword evidence="5 7" id="KW-1133">Transmembrane helix</keyword>